<accession>A0A812MGR3</accession>
<evidence type="ECO:0000256" key="1">
    <source>
        <dbReference type="SAM" id="MobiDB-lite"/>
    </source>
</evidence>
<feature type="compositionally biased region" description="Basic and acidic residues" evidence="1">
    <location>
        <begin position="267"/>
        <end position="286"/>
    </location>
</feature>
<dbReference type="AlphaFoldDB" id="A0A812MGR3"/>
<feature type="domain" description="Nucleotide-diphospho-sugar transferase" evidence="2">
    <location>
        <begin position="768"/>
        <end position="871"/>
    </location>
</feature>
<evidence type="ECO:0000259" key="2">
    <source>
        <dbReference type="Pfam" id="PF03407"/>
    </source>
</evidence>
<evidence type="ECO:0000313" key="3">
    <source>
        <dbReference type="EMBL" id="CAE7262722.1"/>
    </source>
</evidence>
<dbReference type="OrthoDB" id="422806at2759"/>
<dbReference type="Proteomes" id="UP000649617">
    <property type="component" value="Unassembled WGS sequence"/>
</dbReference>
<dbReference type="InterPro" id="IPR005069">
    <property type="entry name" value="Nucl-diP-sugar_transferase"/>
</dbReference>
<feature type="region of interest" description="Disordered" evidence="1">
    <location>
        <begin position="267"/>
        <end position="287"/>
    </location>
</feature>
<organism evidence="3 4">
    <name type="scientific">Symbiodinium pilosum</name>
    <name type="common">Dinoflagellate</name>
    <dbReference type="NCBI Taxonomy" id="2952"/>
    <lineage>
        <taxon>Eukaryota</taxon>
        <taxon>Sar</taxon>
        <taxon>Alveolata</taxon>
        <taxon>Dinophyceae</taxon>
        <taxon>Suessiales</taxon>
        <taxon>Symbiodiniaceae</taxon>
        <taxon>Symbiodinium</taxon>
    </lineage>
</organism>
<protein>
    <recommendedName>
        <fullName evidence="2">Nucleotide-diphospho-sugar transferase domain-containing protein</fullName>
    </recommendedName>
</protein>
<sequence>MDADDVLTELLQPSEAQQDEEMQEADFWNGVGEEDYVVEVEEPIAATAGPPSEVEARETNVAIAPVDDPEEIDAASDTLEVTLEDAKTLAERLPVLAKASGARFELLATTLEIKGPRDIRRKANQQVHAILGKSLSQGIARAEDVTTVLVLPEWAETWEGRQAMEEELSVLITTEELKGRAALACGQMAGLPYWQKCSTGWLERIQPVIVKAVSPGGTKTKIKWCWDGSIKEVDGTQLQAAIRVSIHGRPQNRAMAVSKILSEADKEAAQQKADKQSELSSGRKDNISASCPWMRQTKTVIVRLREIKSAEAEKRELDEVTSFVSNAYEAGDGSEFAVFGHQLAQKKVLANTFALIERQVPGYVLPKDPQEELDKVSFGLDKLRLPFEFQENASALKAEILSGAADCHATCVADLLLVAGDPHQRQRAKEYAYFLRGKCDGRFPRVPSLETRTDALTLWVDERAPKSKWFMEQLKELMKAEKDGRPTGLEVEAVELVEDEGMGCLVRRLYRLVGKSHAKGSTMNTWSFIVYARDLHASSRGISLAPRHGQSLLFLFGTKMRPEVLEFLEHVELATQEQSVGPEQSQIFLPIALQPVMAAEGASLLLCTPESCSERYKHLLSLASATWQSGVLNAAHFYQIAEEACYFSKGCEYQSRSSTVTAQPSLVYVSCAYKAEVVEADWQFGYGASAAPVYFATGYGQMDDRWVSHFLNRALDLRLPRLVFATPTAQWMLSCEDVRQTRQRLPELLCLRFSSKPARPLDVHDKAKFFLLPLFLTLGLDIVSLDLDVFLFKDPTPRLLETVYNKAHNPLDVAVTDHFDGTCLNAGVLYVRASDQALLWMLQFVEWLHNYPYGHFQNGLDAFLGHSILEPQLPDNLTSQTQMAANVSYAVLGTDLEYVTLAGWAGSLLKQRHQALLLHFTPAISAAGG</sequence>
<keyword evidence="4" id="KW-1185">Reference proteome</keyword>
<feature type="region of interest" description="Disordered" evidence="1">
    <location>
        <begin position="1"/>
        <end position="23"/>
    </location>
</feature>
<reference evidence="3" key="1">
    <citation type="submission" date="2021-02" db="EMBL/GenBank/DDBJ databases">
        <authorList>
            <person name="Dougan E. K."/>
            <person name="Rhodes N."/>
            <person name="Thang M."/>
            <person name="Chan C."/>
        </authorList>
    </citation>
    <scope>NUCLEOTIDE SEQUENCE</scope>
</reference>
<gene>
    <name evidence="3" type="ORF">SPIL2461_LOCUS5559</name>
</gene>
<name>A0A812MGR3_SYMPI</name>
<comment type="caution">
    <text evidence="3">The sequence shown here is derived from an EMBL/GenBank/DDBJ whole genome shotgun (WGS) entry which is preliminary data.</text>
</comment>
<dbReference type="Pfam" id="PF03407">
    <property type="entry name" value="Nucleotid_trans"/>
    <property type="match status" value="1"/>
</dbReference>
<proteinExistence type="predicted"/>
<evidence type="ECO:0000313" key="4">
    <source>
        <dbReference type="Proteomes" id="UP000649617"/>
    </source>
</evidence>
<dbReference type="EMBL" id="CAJNIZ010007947">
    <property type="protein sequence ID" value="CAE7262722.1"/>
    <property type="molecule type" value="Genomic_DNA"/>
</dbReference>